<sequence length="168" mass="19544">MRVMVEKAKQDTNQVFAQINLMLEINKMRMPLRRNLLSFCTTLAALDIGIHGGYSVLKRRADEQLPALAGQVRETPNTRPLSQGFAWEQMVVRYVVYAIYKISTFKNALFVPNMSFVTKVRYRSSLSSTDSAVDLSWQLTSKNMGDNYTWEKRYHLHFTHNDLDDFWP</sequence>
<proteinExistence type="predicted"/>
<dbReference type="EMBL" id="PKPP01017143">
    <property type="protein sequence ID" value="PWA37171.1"/>
    <property type="molecule type" value="Genomic_DNA"/>
</dbReference>
<organism evidence="2 3">
    <name type="scientific">Artemisia annua</name>
    <name type="common">Sweet wormwood</name>
    <dbReference type="NCBI Taxonomy" id="35608"/>
    <lineage>
        <taxon>Eukaryota</taxon>
        <taxon>Viridiplantae</taxon>
        <taxon>Streptophyta</taxon>
        <taxon>Embryophyta</taxon>
        <taxon>Tracheophyta</taxon>
        <taxon>Spermatophyta</taxon>
        <taxon>Magnoliopsida</taxon>
        <taxon>eudicotyledons</taxon>
        <taxon>Gunneridae</taxon>
        <taxon>Pentapetalae</taxon>
        <taxon>asterids</taxon>
        <taxon>campanulids</taxon>
        <taxon>Asterales</taxon>
        <taxon>Asteraceae</taxon>
        <taxon>Asteroideae</taxon>
        <taxon>Anthemideae</taxon>
        <taxon>Artemisiinae</taxon>
        <taxon>Artemisia</taxon>
    </lineage>
</organism>
<comment type="caution">
    <text evidence="2">The sequence shown here is derived from an EMBL/GenBank/DDBJ whole genome shotgun (WGS) entry which is preliminary data.</text>
</comment>
<keyword evidence="1" id="KW-1133">Transmembrane helix</keyword>
<gene>
    <name evidence="2" type="ORF">CTI12_AA592990</name>
</gene>
<reference evidence="2 3" key="1">
    <citation type="journal article" date="2018" name="Mol. Plant">
        <title>The genome of Artemisia annua provides insight into the evolution of Asteraceae family and artemisinin biosynthesis.</title>
        <authorList>
            <person name="Shen Q."/>
            <person name="Zhang L."/>
            <person name="Liao Z."/>
            <person name="Wang S."/>
            <person name="Yan T."/>
            <person name="Shi P."/>
            <person name="Liu M."/>
            <person name="Fu X."/>
            <person name="Pan Q."/>
            <person name="Wang Y."/>
            <person name="Lv Z."/>
            <person name="Lu X."/>
            <person name="Zhang F."/>
            <person name="Jiang W."/>
            <person name="Ma Y."/>
            <person name="Chen M."/>
            <person name="Hao X."/>
            <person name="Li L."/>
            <person name="Tang Y."/>
            <person name="Lv G."/>
            <person name="Zhou Y."/>
            <person name="Sun X."/>
            <person name="Brodelius P.E."/>
            <person name="Rose J.K.C."/>
            <person name="Tang K."/>
        </authorList>
    </citation>
    <scope>NUCLEOTIDE SEQUENCE [LARGE SCALE GENOMIC DNA]</scope>
    <source>
        <strain evidence="3">cv. Huhao1</strain>
        <tissue evidence="2">Leaf</tissue>
    </source>
</reference>
<keyword evidence="3" id="KW-1185">Reference proteome</keyword>
<evidence type="ECO:0000313" key="2">
    <source>
        <dbReference type="EMBL" id="PWA37171.1"/>
    </source>
</evidence>
<dbReference type="AlphaFoldDB" id="A0A2U1KKC5"/>
<dbReference type="STRING" id="35608.A0A2U1KKC5"/>
<accession>A0A2U1KKC5</accession>
<dbReference type="Proteomes" id="UP000245207">
    <property type="component" value="Unassembled WGS sequence"/>
</dbReference>
<keyword evidence="1" id="KW-0812">Transmembrane</keyword>
<keyword evidence="1" id="KW-0472">Membrane</keyword>
<protein>
    <submittedName>
        <fullName evidence="2">Auxin response factor</fullName>
    </submittedName>
</protein>
<name>A0A2U1KKC5_ARTAN</name>
<evidence type="ECO:0000313" key="3">
    <source>
        <dbReference type="Proteomes" id="UP000245207"/>
    </source>
</evidence>
<evidence type="ECO:0000256" key="1">
    <source>
        <dbReference type="SAM" id="Phobius"/>
    </source>
</evidence>
<feature type="transmembrane region" description="Helical" evidence="1">
    <location>
        <begin position="36"/>
        <end position="57"/>
    </location>
</feature>